<feature type="region of interest" description="Disordered" evidence="1">
    <location>
        <begin position="1"/>
        <end position="21"/>
    </location>
</feature>
<protein>
    <submittedName>
        <fullName evidence="2">Uncharacterized protein</fullName>
    </submittedName>
</protein>
<gene>
    <name evidence="2" type="ORF">OI25_7525</name>
</gene>
<accession>A0AAU8SST5</accession>
<feature type="compositionally biased region" description="Polar residues" evidence="1">
    <location>
        <begin position="1"/>
        <end position="19"/>
    </location>
</feature>
<dbReference type="RefSeq" id="WP_046565036.1">
    <property type="nucleotide sequence ID" value="NZ_CAKZHR010000064.1"/>
</dbReference>
<evidence type="ECO:0000313" key="2">
    <source>
        <dbReference type="EMBL" id="AJZ57108.1"/>
    </source>
</evidence>
<name>A0AAU8SST5_9BURK</name>
<proteinExistence type="predicted"/>
<dbReference type="EMBL" id="CP010025">
    <property type="protein sequence ID" value="AJZ57108.1"/>
    <property type="molecule type" value="Genomic_DNA"/>
</dbReference>
<organism evidence="2 3">
    <name type="scientific">Paraburkholderia fungorum</name>
    <dbReference type="NCBI Taxonomy" id="134537"/>
    <lineage>
        <taxon>Bacteria</taxon>
        <taxon>Pseudomonadati</taxon>
        <taxon>Pseudomonadota</taxon>
        <taxon>Betaproteobacteria</taxon>
        <taxon>Burkholderiales</taxon>
        <taxon>Burkholderiaceae</taxon>
        <taxon>Paraburkholderia</taxon>
    </lineage>
</organism>
<dbReference type="Proteomes" id="UP000032614">
    <property type="component" value="Chromosome 3"/>
</dbReference>
<reference evidence="2 3" key="1">
    <citation type="journal article" date="2015" name="Genome Announc.">
        <title>Complete genome sequences for 59 burkholderia isolates, both pathogenic and near neighbor.</title>
        <authorList>
            <person name="Johnson S.L."/>
            <person name="Bishop-Lilly K.A."/>
            <person name="Ladner J.T."/>
            <person name="Daligault H.E."/>
            <person name="Davenport K.W."/>
            <person name="Jaissle J."/>
            <person name="Frey K.G."/>
            <person name="Koroleva G.I."/>
            <person name="Bruce D.C."/>
            <person name="Coyne S.R."/>
            <person name="Broomall S.M."/>
            <person name="Li P.E."/>
            <person name="Teshima H."/>
            <person name="Gibbons H.S."/>
            <person name="Palacios G.F."/>
            <person name="Rosenzweig C.N."/>
            <person name="Redden C.L."/>
            <person name="Xu Y."/>
            <person name="Minogue T.D."/>
            <person name="Chain P.S."/>
        </authorList>
    </citation>
    <scope>NUCLEOTIDE SEQUENCE [LARGE SCALE GENOMIC DNA]</scope>
    <source>
        <strain evidence="2 3">ATCC BAA-463</strain>
    </source>
</reference>
<dbReference type="AlphaFoldDB" id="A0AAU8SST5"/>
<evidence type="ECO:0000313" key="3">
    <source>
        <dbReference type="Proteomes" id="UP000032614"/>
    </source>
</evidence>
<sequence>MSGDNSGMETNPITISLQDDSPGYEISPARVPLATLASFAGDVRDFLKGTGKDGDADAAEVAVVHGSLAVQSPHFASPSLVHDLHMLATSSDLGLIDPKRRAVVQRWQSAAQKKPSMKIKIETRQGAVIAISSQTNFRAANEQRLVSVERYIRGEVVDLGGATQPNAHIKLPDGKTLVVRTDRDLIRSETENHLYKQVHLRIRAKLDLETGDLSEAQLVEFVHYSPQFDEAAFARLTAKGDEAWKDVDDPAEWVRHIRGATD</sequence>
<dbReference type="KEGG" id="bfn:OI25_7525"/>
<evidence type="ECO:0000256" key="1">
    <source>
        <dbReference type="SAM" id="MobiDB-lite"/>
    </source>
</evidence>